<accession>A0A8J9ZT30</accession>
<dbReference type="PANTHER" id="PTHR24373:SF397">
    <property type="entry name" value="IG-LIKE DOMAIN-CONTAINING PROTEIN"/>
    <property type="match status" value="1"/>
</dbReference>
<evidence type="ECO:0000256" key="11">
    <source>
        <dbReference type="SAM" id="SignalP"/>
    </source>
</evidence>
<dbReference type="SUPFAM" id="SSF48726">
    <property type="entry name" value="Immunoglobulin"/>
    <property type="match status" value="1"/>
</dbReference>
<dbReference type="SMART" id="SM00409">
    <property type="entry name" value="IG"/>
    <property type="match status" value="1"/>
</dbReference>
<dbReference type="SMART" id="SM00013">
    <property type="entry name" value="LRRNT"/>
    <property type="match status" value="1"/>
</dbReference>
<name>A0A8J9ZT30_BRALA</name>
<dbReference type="FunFam" id="2.60.40.10:FF:000076">
    <property type="entry name" value="Leucine-rich repeat and Ig domain-containing 4"/>
    <property type="match status" value="1"/>
</dbReference>
<dbReference type="InterPro" id="IPR001611">
    <property type="entry name" value="Leu-rich_rpt"/>
</dbReference>
<evidence type="ECO:0000256" key="6">
    <source>
        <dbReference type="ARBA" id="ARBA00022989"/>
    </source>
</evidence>
<evidence type="ECO:0000256" key="7">
    <source>
        <dbReference type="ARBA" id="ARBA00023136"/>
    </source>
</evidence>
<dbReference type="Pfam" id="PF13516">
    <property type="entry name" value="LRR_6"/>
    <property type="match status" value="1"/>
</dbReference>
<dbReference type="InterPro" id="IPR013098">
    <property type="entry name" value="Ig_I-set"/>
</dbReference>
<keyword evidence="7" id="KW-0472">Membrane</keyword>
<evidence type="ECO:0000256" key="4">
    <source>
        <dbReference type="ARBA" id="ARBA00022729"/>
    </source>
</evidence>
<dbReference type="AlphaFoldDB" id="A0A8J9ZT30"/>
<keyword evidence="2" id="KW-0433">Leucine-rich repeat</keyword>
<evidence type="ECO:0000256" key="10">
    <source>
        <dbReference type="ARBA" id="ARBA00023319"/>
    </source>
</evidence>
<dbReference type="EMBL" id="OV696689">
    <property type="protein sequence ID" value="CAH1263074.1"/>
    <property type="molecule type" value="Genomic_DNA"/>
</dbReference>
<dbReference type="Pfam" id="PF13855">
    <property type="entry name" value="LRR_8"/>
    <property type="match status" value="4"/>
</dbReference>
<organism evidence="13 14">
    <name type="scientific">Branchiostoma lanceolatum</name>
    <name type="common">Common lancelet</name>
    <name type="synonym">Amphioxus lanceolatum</name>
    <dbReference type="NCBI Taxonomy" id="7740"/>
    <lineage>
        <taxon>Eukaryota</taxon>
        <taxon>Metazoa</taxon>
        <taxon>Chordata</taxon>
        <taxon>Cephalochordata</taxon>
        <taxon>Leptocardii</taxon>
        <taxon>Amphioxiformes</taxon>
        <taxon>Branchiostomatidae</taxon>
        <taxon>Branchiostoma</taxon>
    </lineage>
</organism>
<dbReference type="InterPro" id="IPR003599">
    <property type="entry name" value="Ig_sub"/>
</dbReference>
<dbReference type="InterPro" id="IPR013783">
    <property type="entry name" value="Ig-like_fold"/>
</dbReference>
<keyword evidence="3" id="KW-0812">Transmembrane</keyword>
<feature type="domain" description="Ig-like" evidence="12">
    <location>
        <begin position="592"/>
        <end position="683"/>
    </location>
</feature>
<dbReference type="InterPro" id="IPR003591">
    <property type="entry name" value="Leu-rich_rpt_typical-subtyp"/>
</dbReference>
<dbReference type="InterPro" id="IPR000483">
    <property type="entry name" value="Cys-rich_flank_reg_C"/>
</dbReference>
<dbReference type="SMART" id="SM00369">
    <property type="entry name" value="LRR_TYP"/>
    <property type="match status" value="14"/>
</dbReference>
<evidence type="ECO:0000256" key="3">
    <source>
        <dbReference type="ARBA" id="ARBA00022692"/>
    </source>
</evidence>
<keyword evidence="6" id="KW-1133">Transmembrane helix</keyword>
<dbReference type="InterPro" id="IPR007110">
    <property type="entry name" value="Ig-like_dom"/>
</dbReference>
<dbReference type="PROSITE" id="PS51450">
    <property type="entry name" value="LRR"/>
    <property type="match status" value="2"/>
</dbReference>
<keyword evidence="5" id="KW-0677">Repeat</keyword>
<gene>
    <name evidence="13" type="primary">LRRC15</name>
    <name evidence="13" type="ORF">BLAG_LOCUS17883</name>
</gene>
<evidence type="ECO:0000259" key="12">
    <source>
        <dbReference type="PROSITE" id="PS50835"/>
    </source>
</evidence>
<dbReference type="Proteomes" id="UP000838412">
    <property type="component" value="Chromosome 4"/>
</dbReference>
<reference evidence="13" key="1">
    <citation type="submission" date="2022-01" db="EMBL/GenBank/DDBJ databases">
        <authorList>
            <person name="Braso-Vives M."/>
        </authorList>
    </citation>
    <scope>NUCLEOTIDE SEQUENCE</scope>
</reference>
<keyword evidence="8" id="KW-1015">Disulfide bond</keyword>
<evidence type="ECO:0000256" key="8">
    <source>
        <dbReference type="ARBA" id="ARBA00023157"/>
    </source>
</evidence>
<dbReference type="InterPro" id="IPR050328">
    <property type="entry name" value="Dev_Immune_Receptor"/>
</dbReference>
<keyword evidence="4 11" id="KW-0732">Signal</keyword>
<protein>
    <submittedName>
        <fullName evidence="13">LRRC15 protein</fullName>
    </submittedName>
</protein>
<evidence type="ECO:0000313" key="14">
    <source>
        <dbReference type="Proteomes" id="UP000838412"/>
    </source>
</evidence>
<evidence type="ECO:0000256" key="2">
    <source>
        <dbReference type="ARBA" id="ARBA00022614"/>
    </source>
</evidence>
<dbReference type="InterPro" id="IPR000372">
    <property type="entry name" value="LRRNT"/>
</dbReference>
<dbReference type="Gene3D" id="3.80.10.10">
    <property type="entry name" value="Ribonuclease Inhibitor"/>
    <property type="match status" value="4"/>
</dbReference>
<keyword evidence="14" id="KW-1185">Reference proteome</keyword>
<dbReference type="SUPFAM" id="SSF52058">
    <property type="entry name" value="L domain-like"/>
    <property type="match status" value="2"/>
</dbReference>
<dbReference type="Gene3D" id="2.60.40.10">
    <property type="entry name" value="Immunoglobulins"/>
    <property type="match status" value="1"/>
</dbReference>
<dbReference type="InterPro" id="IPR003598">
    <property type="entry name" value="Ig_sub2"/>
</dbReference>
<dbReference type="SMART" id="SM00408">
    <property type="entry name" value="IGc2"/>
    <property type="match status" value="1"/>
</dbReference>
<dbReference type="GO" id="GO:0016020">
    <property type="term" value="C:membrane"/>
    <property type="evidence" value="ECO:0007669"/>
    <property type="project" value="UniProtKB-SubCell"/>
</dbReference>
<keyword evidence="9" id="KW-0325">Glycoprotein</keyword>
<keyword evidence="10" id="KW-0393">Immunoglobulin domain</keyword>
<dbReference type="InterPro" id="IPR036179">
    <property type="entry name" value="Ig-like_dom_sf"/>
</dbReference>
<dbReference type="SMART" id="SM00082">
    <property type="entry name" value="LRRCT"/>
    <property type="match status" value="1"/>
</dbReference>
<dbReference type="InterPro" id="IPR032675">
    <property type="entry name" value="LRR_dom_sf"/>
</dbReference>
<dbReference type="CDD" id="cd00096">
    <property type="entry name" value="Ig"/>
    <property type="match status" value="1"/>
</dbReference>
<feature type="chain" id="PRO_5035450104" evidence="11">
    <location>
        <begin position="20"/>
        <end position="683"/>
    </location>
</feature>
<dbReference type="Pfam" id="PF07679">
    <property type="entry name" value="I-set"/>
    <property type="match status" value="1"/>
</dbReference>
<dbReference type="PROSITE" id="PS50835">
    <property type="entry name" value="IG_LIKE"/>
    <property type="match status" value="1"/>
</dbReference>
<comment type="subcellular location">
    <subcellularLocation>
        <location evidence="1">Membrane</location>
        <topology evidence="1">Single-pass membrane protein</topology>
    </subcellularLocation>
</comment>
<evidence type="ECO:0000313" key="13">
    <source>
        <dbReference type="EMBL" id="CAH1263074.1"/>
    </source>
</evidence>
<evidence type="ECO:0000256" key="9">
    <source>
        <dbReference type="ARBA" id="ARBA00023180"/>
    </source>
</evidence>
<evidence type="ECO:0000256" key="5">
    <source>
        <dbReference type="ARBA" id="ARBA00022737"/>
    </source>
</evidence>
<dbReference type="FunFam" id="3.80.10.10:FF:002509">
    <property type="entry name" value="Uncharacterized protein"/>
    <property type="match status" value="1"/>
</dbReference>
<dbReference type="FunFam" id="3.80.10.10:FF:000770">
    <property type="entry name" value="Uncharacterized protein"/>
    <property type="match status" value="1"/>
</dbReference>
<evidence type="ECO:0000256" key="1">
    <source>
        <dbReference type="ARBA" id="ARBA00004167"/>
    </source>
</evidence>
<sequence>MAAVALLLLLVLVLPTVPACPDECRCLAKQTTVLCHNSSFTTVPKGIPANTTILEIRHTKLSSLREGDFASLPNLVNLTADTNVIGTIEPGSFSGLHNLKVLNIANNKVFKLPPGLFNGTQNLTSFDAANNEIRAVPVGLFTRHPSLTTVQLSNNNISVMEEEAFAYMTNLMELELDNNQMQTISSYFYNDKSLRRLSLSSNDIMYIGSGALSTCTNLQELVLDNNKVDDLGGIADHLVNLQKLSMSNNHVSRLKAAMIEGTPALQFLYLSNNSIEYVDELAFIHMTNLKYLWLDLNRIQNFSFAFLTNLDIFNISYNSLRSLPTNMTDAWQLQELILSGNPIQALQPNGFAALDHVHEIELANISCVKSGCLGPRSLCGNLVNVVLDSNNFTEFPRGVFDCASLTILSLGYNNLDHRSFHADDFHPLSYLMSLQFPGNKITNTSSLALAMRAIEHLAFFDIRQNPIVYLPEGAFSIPSVSRVDMGGMKLSVLDPGAFHGIISSVTELDLSFNRLQYLPGQIFHGLEDFALVWTDGNPWKCDCQMYDFAKWLQQTAPEIDVFCHSPTNLSGKNLRDISLEELQCDCIHNEAPSIDSTGGDNHTEVGSKARLTCNVTSCPDAAIIWSTPEGVILSVDSEMPRFTVNANGTLMIEDITESDAGEYHCTAVNYLGKDMATVSLKVN</sequence>
<dbReference type="OrthoDB" id="2015831at2759"/>
<dbReference type="PANTHER" id="PTHR24373">
    <property type="entry name" value="SLIT RELATED LEUCINE-RICH REPEAT NEURONAL PROTEIN"/>
    <property type="match status" value="1"/>
</dbReference>
<proteinExistence type="predicted"/>
<feature type="signal peptide" evidence="11">
    <location>
        <begin position="1"/>
        <end position="19"/>
    </location>
</feature>